<gene>
    <name evidence="3" type="primary">38</name>
    <name evidence="3" type="ORF">Naga_100246g10</name>
</gene>
<keyword evidence="1" id="KW-0732">Signal</keyword>
<dbReference type="SUPFAM" id="SSF51735">
    <property type="entry name" value="NAD(P)-binding Rossmann-fold domains"/>
    <property type="match status" value="1"/>
</dbReference>
<evidence type="ECO:0000313" key="4">
    <source>
        <dbReference type="Proteomes" id="UP000019335"/>
    </source>
</evidence>
<dbReference type="InterPro" id="IPR036291">
    <property type="entry name" value="NAD(P)-bd_dom_sf"/>
</dbReference>
<organism evidence="3 4">
    <name type="scientific">Nannochloropsis gaditana</name>
    <dbReference type="NCBI Taxonomy" id="72520"/>
    <lineage>
        <taxon>Eukaryota</taxon>
        <taxon>Sar</taxon>
        <taxon>Stramenopiles</taxon>
        <taxon>Ochrophyta</taxon>
        <taxon>Eustigmatophyceae</taxon>
        <taxon>Eustigmatales</taxon>
        <taxon>Monodopsidaceae</taxon>
        <taxon>Nannochloropsis</taxon>
    </lineage>
</organism>
<keyword evidence="4" id="KW-1185">Reference proteome</keyword>
<dbReference type="GO" id="GO:0005996">
    <property type="term" value="P:monosaccharide metabolic process"/>
    <property type="evidence" value="ECO:0007669"/>
    <property type="project" value="TreeGrafter"/>
</dbReference>
<dbReference type="AlphaFoldDB" id="W7TB98"/>
<dbReference type="EMBL" id="AZIL01001300">
    <property type="protein sequence ID" value="EWM24370.1"/>
    <property type="molecule type" value="Genomic_DNA"/>
</dbReference>
<evidence type="ECO:0000256" key="1">
    <source>
        <dbReference type="SAM" id="SignalP"/>
    </source>
</evidence>
<dbReference type="OrthoDB" id="419598at2759"/>
<name>W7TB98_9STRA</name>
<comment type="caution">
    <text evidence="3">The sequence shown here is derived from an EMBL/GenBank/DDBJ whole genome shotgun (WGS) entry which is preliminary data.</text>
</comment>
<dbReference type="Pfam" id="PF01370">
    <property type="entry name" value="Epimerase"/>
    <property type="match status" value="1"/>
</dbReference>
<dbReference type="CDD" id="cd05265">
    <property type="entry name" value="SDR_a1"/>
    <property type="match status" value="1"/>
</dbReference>
<feature type="signal peptide" evidence="1">
    <location>
        <begin position="1"/>
        <end position="19"/>
    </location>
</feature>
<dbReference type="GO" id="GO:0003978">
    <property type="term" value="F:UDP-glucose 4-epimerase activity"/>
    <property type="evidence" value="ECO:0007669"/>
    <property type="project" value="TreeGrafter"/>
</dbReference>
<evidence type="ECO:0000259" key="2">
    <source>
        <dbReference type="Pfam" id="PF01370"/>
    </source>
</evidence>
<dbReference type="Proteomes" id="UP000019335">
    <property type="component" value="Chromosome 14"/>
</dbReference>
<feature type="domain" description="NAD-dependent epimerase/dehydratase" evidence="2">
    <location>
        <begin position="64"/>
        <end position="281"/>
    </location>
</feature>
<feature type="chain" id="PRO_5004900690" evidence="1">
    <location>
        <begin position="20"/>
        <end position="383"/>
    </location>
</feature>
<reference evidence="3 4" key="1">
    <citation type="journal article" date="2014" name="Mol. Plant">
        <title>Chromosome Scale Genome Assembly and Transcriptome Profiling of Nannochloropsis gaditana in Nitrogen Depletion.</title>
        <authorList>
            <person name="Corteggiani Carpinelli E."/>
            <person name="Telatin A."/>
            <person name="Vitulo N."/>
            <person name="Forcato C."/>
            <person name="D'Angelo M."/>
            <person name="Schiavon R."/>
            <person name="Vezzi A."/>
            <person name="Giacometti G.M."/>
            <person name="Morosinotto T."/>
            <person name="Valle G."/>
        </authorList>
    </citation>
    <scope>NUCLEOTIDE SEQUENCE [LARGE SCALE GENOMIC DNA]</scope>
    <source>
        <strain evidence="3 4">B-31</strain>
    </source>
</reference>
<dbReference type="PANTHER" id="PTHR43725">
    <property type="entry name" value="UDP-GLUCOSE 4-EPIMERASE"/>
    <property type="match status" value="1"/>
</dbReference>
<proteinExistence type="predicted"/>
<dbReference type="GO" id="GO:0005829">
    <property type="term" value="C:cytosol"/>
    <property type="evidence" value="ECO:0007669"/>
    <property type="project" value="TreeGrafter"/>
</dbReference>
<dbReference type="InterPro" id="IPR001509">
    <property type="entry name" value="Epimerase_deHydtase"/>
</dbReference>
<sequence>MRAHIHALALLALMAGALGFQVRELFVIFMPLALVPMWPFDPLLYLPPPQIPMTMKAPGAGKKVLIIGGTRFSGLYLFKELHDRGYDITLFNRGKTANRPVPGESAESYAERIGQATFVKGDRTNPDDLAALAKAHEFDVIYDMNGREKTDTQPLADAYNGRVDHFVYMSSAGVYLKSDLMPHKETDPVDPKSRHKGKFETETYLAEKGLPFTSIRPTYIYGPQNYNPLEEYFFHRVVAGRAVAVPGHGQHLTGLGHVKDLATAMAQVIGREQAKGQVYNVQHPQAITFDGAVRLAAKAAGKDPESVEIVHYDPKEYDFGKKKAFPMRPQHFFTSVEKAMRDLDWTPAYGNTEGWQDSFDQDYALRTHEPDFECDEVVLAGKK</sequence>
<accession>W7TB98</accession>
<dbReference type="Gene3D" id="3.40.50.720">
    <property type="entry name" value="NAD(P)-binding Rossmann-like Domain"/>
    <property type="match status" value="1"/>
</dbReference>
<evidence type="ECO:0000313" key="3">
    <source>
        <dbReference type="EMBL" id="EWM24370.1"/>
    </source>
</evidence>
<protein>
    <submittedName>
        <fullName evidence="3">Nad-dependent epimerase dehydratase</fullName>
    </submittedName>
</protein>
<dbReference type="PANTHER" id="PTHR43725:SF8">
    <property type="entry name" value="CHLOROPLAST STEM-LOOP BINDING PROTEIN OF 41 KDA B, CHLOROPLASTIC"/>
    <property type="match status" value="1"/>
</dbReference>